<dbReference type="PANTHER" id="PTHR23108:SF0">
    <property type="entry name" value="METHYLTRANSFERASE-LIKE PROTEIN 22"/>
    <property type="match status" value="1"/>
</dbReference>
<gene>
    <name evidence="1" type="ORF">AB1Y20_001435</name>
</gene>
<evidence type="ECO:0000313" key="1">
    <source>
        <dbReference type="EMBL" id="KAL1530534.1"/>
    </source>
</evidence>
<dbReference type="Proteomes" id="UP001515480">
    <property type="component" value="Unassembled WGS sequence"/>
</dbReference>
<sequence length="411" mass="44544">MAHLGAAAAEALANDAALGALRDALRNVLDGGEPAVAAFCRGFGPRRLMKLLGKGDIQSDDEFAELADRVIEACSTTSSCYGDMTAGFAVSQDFTEVHKESMYPDTHIELSRPLPGQEAPLQHVSHEPVHLRLRTPTDSDEDGVGCDCRFVPAYARVEPTSHGARSECGTRATAVLKLTTPSRRSCFGAEIECKVWPAAILLARWLWCHSWLVKGRCILELGAGVGTAGLAASLAGARRVFITDISSTALELAKRNVNINGANVQQAARVLRLDWADPPPALPEIAGKDQADAAEQAETELELARLTGKVDLLIAADVINSDGLSQLVYRMIIRYLAPRGLFIMVAPLPFHRHTVDVIREMLLSSPIFETHILPVPSWLAQAVAEATDIQHEIYVVQWRKSPTDDSADTKM</sequence>
<dbReference type="Pfam" id="PF10294">
    <property type="entry name" value="Methyltransf_16"/>
    <property type="match status" value="1"/>
</dbReference>
<keyword evidence="2" id="KW-1185">Reference proteome</keyword>
<dbReference type="PANTHER" id="PTHR23108">
    <property type="entry name" value="METHYLTRANSFERASE-RELATED"/>
    <property type="match status" value="1"/>
</dbReference>
<evidence type="ECO:0008006" key="3">
    <source>
        <dbReference type="Google" id="ProtNLM"/>
    </source>
</evidence>
<dbReference type="Gene3D" id="3.40.50.150">
    <property type="entry name" value="Vaccinia Virus protein VP39"/>
    <property type="match status" value="1"/>
</dbReference>
<dbReference type="GO" id="GO:0008276">
    <property type="term" value="F:protein methyltransferase activity"/>
    <property type="evidence" value="ECO:0007669"/>
    <property type="project" value="InterPro"/>
</dbReference>
<reference evidence="1 2" key="1">
    <citation type="journal article" date="2024" name="Science">
        <title>Giant polyketide synthase enzymes in the biosynthesis of giant marine polyether toxins.</title>
        <authorList>
            <person name="Fallon T.R."/>
            <person name="Shende V.V."/>
            <person name="Wierzbicki I.H."/>
            <person name="Pendleton A.L."/>
            <person name="Watervoot N.F."/>
            <person name="Auber R.P."/>
            <person name="Gonzalez D.J."/>
            <person name="Wisecaver J.H."/>
            <person name="Moore B.S."/>
        </authorList>
    </citation>
    <scope>NUCLEOTIDE SEQUENCE [LARGE SCALE GENOMIC DNA]</scope>
    <source>
        <strain evidence="1 2">12B1</strain>
    </source>
</reference>
<proteinExistence type="predicted"/>
<organism evidence="1 2">
    <name type="scientific">Prymnesium parvum</name>
    <name type="common">Toxic golden alga</name>
    <dbReference type="NCBI Taxonomy" id="97485"/>
    <lineage>
        <taxon>Eukaryota</taxon>
        <taxon>Haptista</taxon>
        <taxon>Haptophyta</taxon>
        <taxon>Prymnesiophyceae</taxon>
        <taxon>Prymnesiales</taxon>
        <taxon>Prymnesiaceae</taxon>
        <taxon>Prymnesium</taxon>
    </lineage>
</organism>
<dbReference type="GO" id="GO:0005634">
    <property type="term" value="C:nucleus"/>
    <property type="evidence" value="ECO:0007669"/>
    <property type="project" value="TreeGrafter"/>
</dbReference>
<dbReference type="InterPro" id="IPR029063">
    <property type="entry name" value="SAM-dependent_MTases_sf"/>
</dbReference>
<dbReference type="AlphaFoldDB" id="A0AB34K7R0"/>
<name>A0AB34K7R0_PRYPA</name>
<evidence type="ECO:0000313" key="2">
    <source>
        <dbReference type="Proteomes" id="UP001515480"/>
    </source>
</evidence>
<comment type="caution">
    <text evidence="1">The sequence shown here is derived from an EMBL/GenBank/DDBJ whole genome shotgun (WGS) entry which is preliminary data.</text>
</comment>
<protein>
    <recommendedName>
        <fullName evidence="3">Calmodulin-lysine N-methyltransferase</fullName>
    </recommendedName>
</protein>
<dbReference type="CDD" id="cd02440">
    <property type="entry name" value="AdoMet_MTases"/>
    <property type="match status" value="1"/>
</dbReference>
<dbReference type="InterPro" id="IPR038899">
    <property type="entry name" value="METTL22"/>
</dbReference>
<accession>A0AB34K7R0</accession>
<dbReference type="SUPFAM" id="SSF53335">
    <property type="entry name" value="S-adenosyl-L-methionine-dependent methyltransferases"/>
    <property type="match status" value="1"/>
</dbReference>
<dbReference type="InterPro" id="IPR019410">
    <property type="entry name" value="Methyltransf_16"/>
</dbReference>
<dbReference type="EMBL" id="JBGBPQ010000001">
    <property type="protein sequence ID" value="KAL1530534.1"/>
    <property type="molecule type" value="Genomic_DNA"/>
</dbReference>